<evidence type="ECO:0000313" key="2">
    <source>
        <dbReference type="Proteomes" id="UP000314294"/>
    </source>
</evidence>
<gene>
    <name evidence="1" type="ORF">EYF80_001544</name>
</gene>
<proteinExistence type="predicted"/>
<protein>
    <submittedName>
        <fullName evidence="1">Uncharacterized protein</fullName>
    </submittedName>
</protein>
<dbReference type="Proteomes" id="UP000314294">
    <property type="component" value="Unassembled WGS sequence"/>
</dbReference>
<sequence>MGEADVVGLLRSPHMLHRQMGHKLVHRAKSFVARLFGIRQLLRLDPLADELLLDRLPHVSKEGPCSVVCGHIHVHGAIAVQLGRSVVVGPRARNVAVLVGPSVHVPREAQPHLAVDHVGRRMARRLLVEPWEEQVPRCI</sequence>
<name>A0A4Z2JFD9_9TELE</name>
<accession>A0A4Z2JFD9</accession>
<dbReference type="AlphaFoldDB" id="A0A4Z2JFD9"/>
<comment type="caution">
    <text evidence="1">The sequence shown here is derived from an EMBL/GenBank/DDBJ whole genome shotgun (WGS) entry which is preliminary data.</text>
</comment>
<reference evidence="1 2" key="1">
    <citation type="submission" date="2019-03" db="EMBL/GenBank/DDBJ databases">
        <title>First draft genome of Liparis tanakae, snailfish: a comprehensive survey of snailfish specific genes.</title>
        <authorList>
            <person name="Kim W."/>
            <person name="Song I."/>
            <person name="Jeong J.-H."/>
            <person name="Kim D."/>
            <person name="Kim S."/>
            <person name="Ryu S."/>
            <person name="Song J.Y."/>
            <person name="Lee S.K."/>
        </authorList>
    </citation>
    <scope>NUCLEOTIDE SEQUENCE [LARGE SCALE GENOMIC DNA]</scope>
    <source>
        <tissue evidence="1">Muscle</tissue>
    </source>
</reference>
<evidence type="ECO:0000313" key="1">
    <source>
        <dbReference type="EMBL" id="TNN88328.1"/>
    </source>
</evidence>
<dbReference type="EMBL" id="SRLO01000006">
    <property type="protein sequence ID" value="TNN88328.1"/>
    <property type="molecule type" value="Genomic_DNA"/>
</dbReference>
<organism evidence="1 2">
    <name type="scientific">Liparis tanakae</name>
    <name type="common">Tanaka's snailfish</name>
    <dbReference type="NCBI Taxonomy" id="230148"/>
    <lineage>
        <taxon>Eukaryota</taxon>
        <taxon>Metazoa</taxon>
        <taxon>Chordata</taxon>
        <taxon>Craniata</taxon>
        <taxon>Vertebrata</taxon>
        <taxon>Euteleostomi</taxon>
        <taxon>Actinopterygii</taxon>
        <taxon>Neopterygii</taxon>
        <taxon>Teleostei</taxon>
        <taxon>Neoteleostei</taxon>
        <taxon>Acanthomorphata</taxon>
        <taxon>Eupercaria</taxon>
        <taxon>Perciformes</taxon>
        <taxon>Cottioidei</taxon>
        <taxon>Cottales</taxon>
        <taxon>Liparidae</taxon>
        <taxon>Liparis</taxon>
    </lineage>
</organism>
<keyword evidence="2" id="KW-1185">Reference proteome</keyword>